<keyword evidence="4" id="KW-1185">Reference proteome</keyword>
<evidence type="ECO:0000313" key="4">
    <source>
        <dbReference type="Proteomes" id="UP000568022"/>
    </source>
</evidence>
<comment type="caution">
    <text evidence="3">The sequence shown here is derived from an EMBL/GenBank/DDBJ whole genome shotgun (WGS) entry which is preliminary data.</text>
</comment>
<feature type="transmembrane region" description="Helical" evidence="2">
    <location>
        <begin position="232"/>
        <end position="251"/>
    </location>
</feature>
<keyword evidence="2" id="KW-0812">Transmembrane</keyword>
<reference evidence="3 4" key="1">
    <citation type="submission" date="2020-08" db="EMBL/GenBank/DDBJ databases">
        <title>Genomic Encyclopedia of Type Strains, Phase III (KMG-III): the genomes of soil and plant-associated and newly described type strains.</title>
        <authorList>
            <person name="Whitman W."/>
        </authorList>
    </citation>
    <scope>NUCLEOTIDE SEQUENCE [LARGE SCALE GENOMIC DNA]</scope>
    <source>
        <strain evidence="3 4">CECT 3226</strain>
    </source>
</reference>
<organism evidence="3 4">
    <name type="scientific">Streptomyces griseoloalbus</name>
    <dbReference type="NCBI Taxonomy" id="67303"/>
    <lineage>
        <taxon>Bacteria</taxon>
        <taxon>Bacillati</taxon>
        <taxon>Actinomycetota</taxon>
        <taxon>Actinomycetes</taxon>
        <taxon>Kitasatosporales</taxon>
        <taxon>Streptomycetaceae</taxon>
        <taxon>Streptomyces</taxon>
    </lineage>
</organism>
<feature type="transmembrane region" description="Helical" evidence="2">
    <location>
        <begin position="209"/>
        <end position="226"/>
    </location>
</feature>
<evidence type="ECO:0000313" key="3">
    <source>
        <dbReference type="EMBL" id="MBB5128396.1"/>
    </source>
</evidence>
<feature type="transmembrane region" description="Helical" evidence="2">
    <location>
        <begin position="33"/>
        <end position="55"/>
    </location>
</feature>
<evidence type="ECO:0000256" key="2">
    <source>
        <dbReference type="SAM" id="Phobius"/>
    </source>
</evidence>
<keyword evidence="2" id="KW-0472">Membrane</keyword>
<gene>
    <name evidence="3" type="ORF">FHS32_005171</name>
</gene>
<protein>
    <submittedName>
        <fullName evidence="3">Uncharacterized protein</fullName>
    </submittedName>
</protein>
<dbReference type="Proteomes" id="UP000568022">
    <property type="component" value="Unassembled WGS sequence"/>
</dbReference>
<keyword evidence="2" id="KW-1133">Transmembrane helix</keyword>
<name>A0A7W8BU00_9ACTN</name>
<accession>A0A7W8BU00</accession>
<sequence>MTTRTMGTTYSTGRPPSEGRAGRLSPGRTRFTGVLLILLSLISAAACHWVFGWWLPSDSERYQDYRAAEPCSSRAMEQGRTDCLSTWHLTVEETVNRTAGKGSSYKATLTDQDSWRGTVSFGDPGPLLERLESGDRVEATAWRRDIVVLSKDGVRQNTSEAPRDELQMNAAIGVLAGLVAAQVFVFGTVRLVRPCDHEPFTWNPYGKRLLLTTTAICFGVGLPAVWIGIPWWTVPAVAVPMVVGAAGWMGLRLSRSAEGGA</sequence>
<feature type="compositionally biased region" description="Low complexity" evidence="1">
    <location>
        <begin position="1"/>
        <end position="14"/>
    </location>
</feature>
<dbReference type="AlphaFoldDB" id="A0A7W8BU00"/>
<feature type="region of interest" description="Disordered" evidence="1">
    <location>
        <begin position="1"/>
        <end position="25"/>
    </location>
</feature>
<evidence type="ECO:0000256" key="1">
    <source>
        <dbReference type="SAM" id="MobiDB-lite"/>
    </source>
</evidence>
<dbReference type="EMBL" id="JACHJE010000013">
    <property type="protein sequence ID" value="MBB5128396.1"/>
    <property type="molecule type" value="Genomic_DNA"/>
</dbReference>
<feature type="transmembrane region" description="Helical" evidence="2">
    <location>
        <begin position="170"/>
        <end position="189"/>
    </location>
</feature>
<proteinExistence type="predicted"/>